<accession>A0A087VV26</accession>
<dbReference type="UniPathway" id="UPA00079">
    <property type="reaction ID" value="UER00168"/>
</dbReference>
<dbReference type="InterPro" id="IPR000537">
    <property type="entry name" value="UbiA_prenyltransferase"/>
</dbReference>
<dbReference type="Proteomes" id="UP000028569">
    <property type="component" value="Chromosome"/>
</dbReference>
<comment type="pathway">
    <text evidence="8">Quinol/quinone metabolism; menaquinone biosynthesis; menaquinol from 1,4-dihydroxy-2-naphthoate: step 1/2.</text>
</comment>
<evidence type="ECO:0000256" key="6">
    <source>
        <dbReference type="ARBA" id="ARBA00022989"/>
    </source>
</evidence>
<feature type="transmembrane region" description="Helical" evidence="8">
    <location>
        <begin position="248"/>
        <end position="268"/>
    </location>
</feature>
<feature type="transmembrane region" description="Helical" evidence="8">
    <location>
        <begin position="200"/>
        <end position="218"/>
    </location>
</feature>
<sequence>MNTRLWINGMRPKTLPASVAPVCVGMAAALVVRARLQEQCNSGCSVTPPDPNLIQATPGRIAVVFVLLVFLALSMQIAANFSNDYSDGIRGTDENRGAAEAVSGKPQRLVAAGVDPRKVLRATLIAAGITCVMGLAVMAITGHWWMILVGICCLAAGWFYVGGKHPYGYHGLGELSVFIFFGLVATLGTEYFIIGSVDLTGILAACVCGLNSVGLLMVNNYRDIDSDREAGKHTYAVLVGKRMARISLYLVYAISILISLVQFVTISWTFGTVSVPAVIIVIPIAAFLLLICMKFAKGHQSKASVLAGKGTLVSALCWTVGLLLELV</sequence>
<dbReference type="HAMAP" id="MF_01937">
    <property type="entry name" value="MenA_1"/>
    <property type="match status" value="1"/>
</dbReference>
<keyword evidence="11" id="KW-1185">Reference proteome</keyword>
<dbReference type="GO" id="GO:0042371">
    <property type="term" value="P:vitamin K biosynthetic process"/>
    <property type="evidence" value="ECO:0007669"/>
    <property type="project" value="TreeGrafter"/>
</dbReference>
<dbReference type="HOGENOM" id="CLU_043611_1_0_11"/>
<comment type="catalytic activity">
    <reaction evidence="8">
        <text>an all-trans-polyprenyl diphosphate + 1,4-dihydroxy-2-naphthoate + H(+) = a 2-demethylmenaquinol + CO2 + diphosphate</text>
        <dbReference type="Rhea" id="RHEA:26478"/>
        <dbReference type="Rhea" id="RHEA-COMP:9563"/>
        <dbReference type="Rhea" id="RHEA-COMP:9564"/>
        <dbReference type="ChEBI" id="CHEBI:11173"/>
        <dbReference type="ChEBI" id="CHEBI:15378"/>
        <dbReference type="ChEBI" id="CHEBI:16526"/>
        <dbReference type="ChEBI" id="CHEBI:33019"/>
        <dbReference type="ChEBI" id="CHEBI:55437"/>
        <dbReference type="ChEBI" id="CHEBI:58914"/>
        <dbReference type="EC" id="2.5.1.74"/>
    </reaction>
</comment>
<keyword evidence="5 8" id="KW-0812">Transmembrane</keyword>
<name>A0A087VV26_9BIFI</name>
<evidence type="ECO:0000313" key="10">
    <source>
        <dbReference type="EMBL" id="AIC92295.1"/>
    </source>
</evidence>
<evidence type="ECO:0000256" key="3">
    <source>
        <dbReference type="ARBA" id="ARBA00022475"/>
    </source>
</evidence>
<keyword evidence="4 8" id="KW-0808">Transferase</keyword>
<dbReference type="EMBL" id="CP006018">
    <property type="protein sequence ID" value="AIC92295.1"/>
    <property type="molecule type" value="Genomic_DNA"/>
</dbReference>
<evidence type="ECO:0000313" key="11">
    <source>
        <dbReference type="Proteomes" id="UP000028569"/>
    </source>
</evidence>
<comment type="similarity">
    <text evidence="8">Belongs to the MenA family. Type 1 subfamily.</text>
</comment>
<evidence type="ECO:0000256" key="4">
    <source>
        <dbReference type="ARBA" id="ARBA00022679"/>
    </source>
</evidence>
<dbReference type="OrthoDB" id="9767568at2"/>
<dbReference type="RefSeq" id="WP_081830812.1">
    <property type="nucleotide sequence ID" value="NZ_CP006018.1"/>
</dbReference>
<evidence type="ECO:0000256" key="8">
    <source>
        <dbReference type="HAMAP-Rule" id="MF_01937"/>
    </source>
</evidence>
<dbReference type="NCBIfam" id="TIGR00751">
    <property type="entry name" value="menA"/>
    <property type="match status" value="1"/>
</dbReference>
<feature type="transmembrane region" description="Helical" evidence="8">
    <location>
        <begin position="144"/>
        <end position="163"/>
    </location>
</feature>
<reference evidence="10 11" key="1">
    <citation type="journal article" date="2014" name="Appl. Environ. Microbiol.">
        <title>Genomic encyclopedia of type strains of the genus Bifidobacterium.</title>
        <authorList>
            <person name="Milani C."/>
            <person name="Lugli G.A."/>
            <person name="Duranti S."/>
            <person name="Turroni F."/>
            <person name="Bottacini F."/>
            <person name="Mangifesta M."/>
            <person name="Sanchez B."/>
            <person name="Viappiani A."/>
            <person name="Mancabelli L."/>
            <person name="Taminiau B."/>
            <person name="Delcenserie V."/>
            <person name="Barrangou R."/>
            <person name="Margolles A."/>
            <person name="van Sinderen D."/>
            <person name="Ventura M."/>
        </authorList>
    </citation>
    <scope>NUCLEOTIDE SEQUENCE [LARGE SCALE GENOMIC DNA]</scope>
    <source>
        <strain evidence="10 11">LMG 11587</strain>
    </source>
</reference>
<dbReference type="GO" id="GO:0046428">
    <property type="term" value="F:1,4-dihydroxy-2-naphthoate polyprenyltransferase activity"/>
    <property type="evidence" value="ECO:0007669"/>
    <property type="project" value="UniProtKB-UniRule"/>
</dbReference>
<dbReference type="Pfam" id="PF01040">
    <property type="entry name" value="UbiA"/>
    <property type="match status" value="1"/>
</dbReference>
<comment type="function">
    <text evidence="8">Conversion of 1,4-dihydroxy-2-naphthoate (DHNA) to demethylmenaquinone (DMK).</text>
</comment>
<dbReference type="GO" id="GO:0005886">
    <property type="term" value="C:plasma membrane"/>
    <property type="evidence" value="ECO:0007669"/>
    <property type="project" value="UniProtKB-SubCell"/>
</dbReference>
<dbReference type="PIRSF" id="PIRSF005355">
    <property type="entry name" value="UBIAD1"/>
    <property type="match status" value="1"/>
</dbReference>
<gene>
    <name evidence="8" type="primary">menA</name>
    <name evidence="10" type="ORF">BINDI_1032</name>
</gene>
<dbReference type="PANTHER" id="PTHR13929:SF0">
    <property type="entry name" value="UBIA PRENYLTRANSFERASE DOMAIN-CONTAINING PROTEIN 1"/>
    <property type="match status" value="1"/>
</dbReference>
<feature type="transmembrane region" description="Helical" evidence="8">
    <location>
        <begin position="274"/>
        <end position="293"/>
    </location>
</feature>
<feature type="transmembrane region" description="Helical" evidence="8">
    <location>
        <begin position="119"/>
        <end position="138"/>
    </location>
</feature>
<evidence type="ECO:0000256" key="7">
    <source>
        <dbReference type="ARBA" id="ARBA00023136"/>
    </source>
</evidence>
<keyword evidence="7 8" id="KW-0472">Membrane</keyword>
<dbReference type="CDD" id="cd13962">
    <property type="entry name" value="PT_UbiA_UBIAD1"/>
    <property type="match status" value="1"/>
</dbReference>
<proteinExistence type="inferred from homology"/>
<feature type="transmembrane region" description="Helical" evidence="8">
    <location>
        <begin position="305"/>
        <end position="324"/>
    </location>
</feature>
<feature type="transmembrane region" description="Helical" evidence="8">
    <location>
        <begin position="175"/>
        <end position="194"/>
    </location>
</feature>
<protein>
    <recommendedName>
        <fullName evidence="8 9">1,4-dihydroxy-2-naphthoate octaprenyltransferase</fullName>
        <shortName evidence="8">DHNA-octaprenyltransferase</shortName>
        <ecNumber evidence="8 9">2.5.1.74</ecNumber>
    </recommendedName>
</protein>
<dbReference type="AlphaFoldDB" id="A0A087VV26"/>
<comment type="subcellular location">
    <subcellularLocation>
        <location evidence="8">Cell membrane</location>
        <topology evidence="8">Multi-pass membrane protein</topology>
    </subcellularLocation>
    <subcellularLocation>
        <location evidence="1">Membrane</location>
        <topology evidence="1">Multi-pass membrane protein</topology>
    </subcellularLocation>
</comment>
<evidence type="ECO:0000256" key="9">
    <source>
        <dbReference type="NCBIfam" id="TIGR00751"/>
    </source>
</evidence>
<dbReference type="InterPro" id="IPR004657">
    <property type="entry name" value="MenA"/>
</dbReference>
<keyword evidence="6 8" id="KW-1133">Transmembrane helix</keyword>
<organism evidence="10 11">
    <name type="scientific">Bifidobacterium [indicum] DSM 20214 = LMG 11587</name>
    <dbReference type="NCBI Taxonomy" id="1341694"/>
    <lineage>
        <taxon>Bacteria</taxon>
        <taxon>Bacillati</taxon>
        <taxon>Actinomycetota</taxon>
        <taxon>Actinomycetes</taxon>
        <taxon>Bifidobacteriales</taxon>
        <taxon>Bifidobacteriaceae</taxon>
        <taxon>Bifidobacterium</taxon>
    </lineage>
</organism>
<dbReference type="InterPro" id="IPR026046">
    <property type="entry name" value="UBIAD1"/>
</dbReference>
<evidence type="ECO:0000256" key="5">
    <source>
        <dbReference type="ARBA" id="ARBA00022692"/>
    </source>
</evidence>
<keyword evidence="3 8" id="KW-1003">Cell membrane</keyword>
<dbReference type="KEGG" id="bii:BINDI_1032"/>
<dbReference type="PANTHER" id="PTHR13929">
    <property type="entry name" value="1,4-DIHYDROXY-2-NAPHTHOATE OCTAPRENYLTRANSFERASE"/>
    <property type="match status" value="1"/>
</dbReference>
<keyword evidence="2 8" id="KW-0474">Menaquinone biosynthesis</keyword>
<dbReference type="EC" id="2.5.1.74" evidence="8 9"/>
<dbReference type="GO" id="GO:0009234">
    <property type="term" value="P:menaquinone biosynthetic process"/>
    <property type="evidence" value="ECO:0007669"/>
    <property type="project" value="UniProtKB-UniRule"/>
</dbReference>
<feature type="transmembrane region" description="Helical" evidence="8">
    <location>
        <begin position="60"/>
        <end position="81"/>
    </location>
</feature>
<evidence type="ECO:0000256" key="1">
    <source>
        <dbReference type="ARBA" id="ARBA00004141"/>
    </source>
</evidence>
<evidence type="ECO:0000256" key="2">
    <source>
        <dbReference type="ARBA" id="ARBA00022428"/>
    </source>
</evidence>